<dbReference type="EMBL" id="GBXM01039938">
    <property type="protein sequence ID" value="JAH68639.1"/>
    <property type="molecule type" value="Transcribed_RNA"/>
</dbReference>
<reference evidence="1" key="2">
    <citation type="journal article" date="2015" name="Fish Shellfish Immunol.">
        <title>Early steps in the European eel (Anguilla anguilla)-Vibrio vulnificus interaction in the gills: Role of the RtxA13 toxin.</title>
        <authorList>
            <person name="Callol A."/>
            <person name="Pajuelo D."/>
            <person name="Ebbesson L."/>
            <person name="Teles M."/>
            <person name="MacKenzie S."/>
            <person name="Amaro C."/>
        </authorList>
    </citation>
    <scope>NUCLEOTIDE SEQUENCE</scope>
</reference>
<name>A0A0E9URY7_ANGAN</name>
<reference evidence="1" key="1">
    <citation type="submission" date="2014-11" db="EMBL/GenBank/DDBJ databases">
        <authorList>
            <person name="Amaro Gonzalez C."/>
        </authorList>
    </citation>
    <scope>NUCLEOTIDE SEQUENCE</scope>
</reference>
<accession>A0A0E9URY7</accession>
<dbReference type="AlphaFoldDB" id="A0A0E9URY7"/>
<sequence length="28" mass="3032">MSSASVTSQEINEVFSCSLSTEPKSVFH</sequence>
<evidence type="ECO:0000313" key="1">
    <source>
        <dbReference type="EMBL" id="JAH68639.1"/>
    </source>
</evidence>
<proteinExistence type="predicted"/>
<organism evidence="1">
    <name type="scientific">Anguilla anguilla</name>
    <name type="common">European freshwater eel</name>
    <name type="synonym">Muraena anguilla</name>
    <dbReference type="NCBI Taxonomy" id="7936"/>
    <lineage>
        <taxon>Eukaryota</taxon>
        <taxon>Metazoa</taxon>
        <taxon>Chordata</taxon>
        <taxon>Craniata</taxon>
        <taxon>Vertebrata</taxon>
        <taxon>Euteleostomi</taxon>
        <taxon>Actinopterygii</taxon>
        <taxon>Neopterygii</taxon>
        <taxon>Teleostei</taxon>
        <taxon>Anguilliformes</taxon>
        <taxon>Anguillidae</taxon>
        <taxon>Anguilla</taxon>
    </lineage>
</organism>
<protein>
    <submittedName>
        <fullName evidence="1">Uncharacterized protein</fullName>
    </submittedName>
</protein>